<gene>
    <name evidence="7" type="ORF">ACA1_283470</name>
</gene>
<dbReference type="GeneID" id="14922018"/>
<feature type="compositionally biased region" description="Basic and acidic residues" evidence="4">
    <location>
        <begin position="171"/>
        <end position="180"/>
    </location>
</feature>
<dbReference type="PROSITE" id="PS00626">
    <property type="entry name" value="RCC1_2"/>
    <property type="match status" value="1"/>
</dbReference>
<dbReference type="SMART" id="SM00225">
    <property type="entry name" value="BTB"/>
    <property type="match status" value="2"/>
</dbReference>
<dbReference type="CDD" id="cd18186">
    <property type="entry name" value="BTB_POZ_ZBTB_KLHL-like"/>
    <property type="match status" value="2"/>
</dbReference>
<accession>L8H7P1</accession>
<dbReference type="InterPro" id="IPR051625">
    <property type="entry name" value="Signaling_Regulatory_Domain"/>
</dbReference>
<evidence type="ECO:0000256" key="1">
    <source>
        <dbReference type="ARBA" id="ARBA00022737"/>
    </source>
</evidence>
<protein>
    <submittedName>
        <fullName evidence="7">BTB/POZ domain containing protein</fullName>
    </submittedName>
</protein>
<dbReference type="SMART" id="SM00153">
    <property type="entry name" value="VHP"/>
    <property type="match status" value="1"/>
</dbReference>
<feature type="domain" description="HP" evidence="6">
    <location>
        <begin position="1729"/>
        <end position="1794"/>
    </location>
</feature>
<feature type="region of interest" description="Disordered" evidence="4">
    <location>
        <begin position="1189"/>
        <end position="1267"/>
    </location>
</feature>
<dbReference type="Proteomes" id="UP000011083">
    <property type="component" value="Unassembled WGS sequence"/>
</dbReference>
<dbReference type="SUPFAM" id="SSF54695">
    <property type="entry name" value="POZ domain"/>
    <property type="match status" value="2"/>
</dbReference>
<dbReference type="InterPro" id="IPR058923">
    <property type="entry name" value="RCC1-like_dom"/>
</dbReference>
<dbReference type="InterPro" id="IPR011333">
    <property type="entry name" value="SKP1/BTB/POZ_sf"/>
</dbReference>
<evidence type="ECO:0000256" key="4">
    <source>
        <dbReference type="SAM" id="MobiDB-lite"/>
    </source>
</evidence>
<dbReference type="InterPro" id="IPR000210">
    <property type="entry name" value="BTB/POZ_dom"/>
</dbReference>
<name>L8H7P1_ACACF</name>
<keyword evidence="8" id="KW-1185">Reference proteome</keyword>
<keyword evidence="3" id="KW-0175">Coiled coil</keyword>
<feature type="region of interest" description="Disordered" evidence="4">
    <location>
        <begin position="861"/>
        <end position="976"/>
    </location>
</feature>
<dbReference type="Pfam" id="PF25390">
    <property type="entry name" value="WD40_RLD"/>
    <property type="match status" value="1"/>
</dbReference>
<dbReference type="GO" id="GO:0003779">
    <property type="term" value="F:actin binding"/>
    <property type="evidence" value="ECO:0007669"/>
    <property type="project" value="InterPro"/>
</dbReference>
<feature type="compositionally biased region" description="Basic and acidic residues" evidence="4">
    <location>
        <begin position="936"/>
        <end position="950"/>
    </location>
</feature>
<dbReference type="PROSITE" id="PS50097">
    <property type="entry name" value="BTB"/>
    <property type="match status" value="2"/>
</dbReference>
<keyword evidence="1" id="KW-0677">Repeat</keyword>
<feature type="domain" description="BTB" evidence="5">
    <location>
        <begin position="597"/>
        <end position="679"/>
    </location>
</feature>
<dbReference type="InterPro" id="IPR036886">
    <property type="entry name" value="Villin_headpiece_dom_sf"/>
</dbReference>
<feature type="region of interest" description="Disordered" evidence="4">
    <location>
        <begin position="1705"/>
        <end position="1730"/>
    </location>
</feature>
<feature type="repeat" description="RCC1" evidence="2">
    <location>
        <begin position="290"/>
        <end position="351"/>
    </location>
</feature>
<dbReference type="Pfam" id="PF00651">
    <property type="entry name" value="BTB"/>
    <property type="match status" value="2"/>
</dbReference>
<proteinExistence type="predicted"/>
<dbReference type="GO" id="GO:0007010">
    <property type="term" value="P:cytoskeleton organization"/>
    <property type="evidence" value="ECO:0007669"/>
    <property type="project" value="InterPro"/>
</dbReference>
<dbReference type="RefSeq" id="XP_004344883.1">
    <property type="nucleotide sequence ID" value="XM_004344833.1"/>
</dbReference>
<evidence type="ECO:0000256" key="2">
    <source>
        <dbReference type="PROSITE-ProRule" id="PRU00235"/>
    </source>
</evidence>
<dbReference type="SUPFAM" id="SSF50985">
    <property type="entry name" value="RCC1/BLIP-II"/>
    <property type="match status" value="1"/>
</dbReference>
<evidence type="ECO:0000313" key="8">
    <source>
        <dbReference type="Proteomes" id="UP000011083"/>
    </source>
</evidence>
<feature type="domain" description="BTB" evidence="5">
    <location>
        <begin position="469"/>
        <end position="533"/>
    </location>
</feature>
<dbReference type="PRINTS" id="PR00633">
    <property type="entry name" value="RCCNDNSATION"/>
</dbReference>
<feature type="compositionally biased region" description="Acidic residues" evidence="4">
    <location>
        <begin position="951"/>
        <end position="964"/>
    </location>
</feature>
<dbReference type="InterPro" id="IPR003128">
    <property type="entry name" value="Villin_headpiece"/>
</dbReference>
<feature type="compositionally biased region" description="Acidic residues" evidence="4">
    <location>
        <begin position="1210"/>
        <end position="1226"/>
    </location>
</feature>
<reference evidence="7 8" key="1">
    <citation type="journal article" date="2013" name="Genome Biol.">
        <title>Genome of Acanthamoeba castellanii highlights extensive lateral gene transfer and early evolution of tyrosine kinase signaling.</title>
        <authorList>
            <person name="Clarke M."/>
            <person name="Lohan A.J."/>
            <person name="Liu B."/>
            <person name="Lagkouvardos I."/>
            <person name="Roy S."/>
            <person name="Zafar N."/>
            <person name="Bertelli C."/>
            <person name="Schilde C."/>
            <person name="Kianianmomeni A."/>
            <person name="Burglin T.R."/>
            <person name="Frech C."/>
            <person name="Turcotte B."/>
            <person name="Kopec K.O."/>
            <person name="Synnott J.M."/>
            <person name="Choo C."/>
            <person name="Paponov I."/>
            <person name="Finkler A."/>
            <person name="Soon Heng Tan C."/>
            <person name="Hutchins A.P."/>
            <person name="Weinmeier T."/>
            <person name="Rattei T."/>
            <person name="Chu J.S."/>
            <person name="Gimenez G."/>
            <person name="Irimia M."/>
            <person name="Rigden D.J."/>
            <person name="Fitzpatrick D.A."/>
            <person name="Lorenzo-Morales J."/>
            <person name="Bateman A."/>
            <person name="Chiu C.H."/>
            <person name="Tang P."/>
            <person name="Hegemann P."/>
            <person name="Fromm H."/>
            <person name="Raoult D."/>
            <person name="Greub G."/>
            <person name="Miranda-Saavedra D."/>
            <person name="Chen N."/>
            <person name="Nash P."/>
            <person name="Ginger M.L."/>
            <person name="Horn M."/>
            <person name="Schaap P."/>
            <person name="Caler L."/>
            <person name="Loftus B."/>
        </authorList>
    </citation>
    <scope>NUCLEOTIDE SEQUENCE [LARGE SCALE GENOMIC DNA]</scope>
    <source>
        <strain evidence="7 8">Neff</strain>
    </source>
</reference>
<dbReference type="Pfam" id="PF02209">
    <property type="entry name" value="VHP"/>
    <property type="match status" value="1"/>
</dbReference>
<feature type="compositionally biased region" description="Low complexity" evidence="4">
    <location>
        <begin position="1623"/>
        <end position="1646"/>
    </location>
</feature>
<dbReference type="Gene3D" id="2.130.10.30">
    <property type="entry name" value="Regulator of chromosome condensation 1/beta-lactamase-inhibitor protein II"/>
    <property type="match status" value="3"/>
</dbReference>
<feature type="coiled-coil region" evidence="3">
    <location>
        <begin position="770"/>
        <end position="797"/>
    </location>
</feature>
<feature type="repeat" description="RCC1" evidence="2">
    <location>
        <begin position="46"/>
        <end position="106"/>
    </location>
</feature>
<dbReference type="InterPro" id="IPR000408">
    <property type="entry name" value="Reg_chr_condens"/>
</dbReference>
<feature type="coiled-coil region" evidence="3">
    <location>
        <begin position="1020"/>
        <end position="1118"/>
    </location>
</feature>
<dbReference type="Gene3D" id="1.10.950.10">
    <property type="entry name" value="Villin headpiece domain"/>
    <property type="match status" value="1"/>
</dbReference>
<dbReference type="PROSITE" id="PS51089">
    <property type="entry name" value="HP"/>
    <property type="match status" value="1"/>
</dbReference>
<dbReference type="Gene3D" id="3.30.710.10">
    <property type="entry name" value="Potassium Channel Kv1.1, Chain A"/>
    <property type="match status" value="2"/>
</dbReference>
<dbReference type="InterPro" id="IPR009091">
    <property type="entry name" value="RCC1/BLIP-II"/>
</dbReference>
<feature type="compositionally biased region" description="Basic and acidic residues" evidence="4">
    <location>
        <begin position="1189"/>
        <end position="1209"/>
    </location>
</feature>
<sequence length="1794" mass="198383">MDKTQVWTWSPRLFSPPISEYLADASIAAVYSGFAAQHNVAVSDVSDIYVWGSGQVGQLGLDPESEFELEDQYVSHPQRLRHEALLHKRVLQVCCGRDWTACLTDAGLYTWGSNAYNQLGHHHQRELFTLMRELKQSYPSSPDAKWGYWRVDEPVESEHESESEGQAAERSPVERSQGLEKSRELTGCRLASSTTWLCATPKLVGGPLLNKTIVHVACGAQHMACVTDEGDVFTWGYGGRGALGHPNIRITGEPMLVEYFRSPGGDAATRIFIKSVACGESFTIAVAANGHAYGWGEHAFGQLGLGPIPETPMQHSAFYPCPTLISSLAEANQVVVSVACGASHTLFLTDVGHVYSCGSNVLGQLGNGTDHSLPVCIESLKSTKVTSISCGELFSAAVTDRGELWMWGAGSGQFGCKEGRHAEYPGQVGFVGNVRQVACRSRSVMTLLGPPREASRPDYQKMLFARDFSDITFRLDNQAEIPAHKAILAARCPALLSLGAEDGGGAVLLPDVNEAVFRKLLEFIYTGDFALLASAGLNDELYRLALELNFTGLVRKCAMLLGRPVPDAHQAAGGSAVRHIDDLREDLLRLLREPQFSDCTLRVEQQPGLEAKTFECHRAVLSARCPFFEAMLSADRGYKESQQAVISLSMPFDNDDVDAGSTVAELLKWIYAERFDPAPDTSQALLVLADEYRLPLLAQMCETLIQEGVDETNVCDVLQFAETFRANKLRSYCIDYMAAPTFPSHLIDAAQLKPELLEQIQLRKGSWSEHSRSRRKVKEREARYQQYEEERQTQVQRWAARDSPLFALGQALRESLERFDQAVAQADPAAKAPCWPRWMWRMSRQERRERLERLHAERKQRKEAKRLRRLEEQEQAAAAQRERDEAQRRKRERMNRVFIRADPAASTSQERPAAGLSELVEDDRQEETKSAAAYEGKTEKLDKGKEKAVDSDNEEEIDDFEAPLDLEQQQGREEEAPNYDKATLTLMDTTQQATDVSREVAFLRATLTAIQAEFGQISPKGALQLEVRALRREFNSIEEEARSLAPQVSVALDSSALSQEVVALRAELDAIEREAEQLVLERASQSLPPSLLVLPKEVRAIRAEFDAIEREAQSLAAECRAHSIVDPLLPKEVSAIRAEFDAIKRQAQQLAAWREAAVKEVSALRDEFAAIELAAQALQITLREADAHEEVVKREEVTVRSEEEERGYESEEEEEVKQNEEEEEEEMKVRGMRDSAESPDGREDKHTTDEEKEKDRKMEDGEDDDNEELNRAIRLVEQAFALEREDPAKADHLFTQSSIGFLQAMRIADAQGKSDVRRIVDGYIARIDARNLRRSAQMIKRKESESLHSAPEEEFMATSGMELESCDYGQLVADSSEEVATVSSLEEVVPQDSYLTAVLSDELPRRATNNTPLRSPVVDAAAVATSAAPSTADTTGESESEVSAELLASAEMEPEDGAYMQAVVEEEEEADTPQRSRASTVELRRDAAEAAAEVLNTITAGGSQAQTTGVSAAARWKPADNNGARKHDALANTRVTAPALRDINRRSEVVVVVCLDCAFTFTFVIVIIPNVNVNNAVAVDSTRHLLVEQATRLEPAARPKRPASTSFVSGRVSSSLASRLALFESPSSSSTSPPQQPNSTTQTTPQLGPSSPVAVRATSFGQTRPAALSTPQPPGALGLRRRSSITTFQSPATATVAQDAIERYQQQQQQSAEVTSGQRPAATAAASNGHETRTLSYVDLKDNRSSLPDWVDQAQLEVYLSDEDFGVVFQMSRQEFNALKSWRRNQFKKAAGLF</sequence>
<feature type="repeat" description="RCC1" evidence="2">
    <location>
        <begin position="352"/>
        <end position="401"/>
    </location>
</feature>
<evidence type="ECO:0000256" key="3">
    <source>
        <dbReference type="SAM" id="Coils"/>
    </source>
</evidence>
<feature type="region of interest" description="Disordered" evidence="4">
    <location>
        <begin position="1623"/>
        <end position="1653"/>
    </location>
</feature>
<dbReference type="PROSITE" id="PS50012">
    <property type="entry name" value="RCC1_3"/>
    <property type="match status" value="4"/>
</dbReference>
<dbReference type="KEGG" id="acan:ACA1_283470"/>
<dbReference type="EMBL" id="KB007908">
    <property type="protein sequence ID" value="ELR21140.1"/>
    <property type="molecule type" value="Genomic_DNA"/>
</dbReference>
<dbReference type="SUPFAM" id="SSF47050">
    <property type="entry name" value="VHP, Villin headpiece domain"/>
    <property type="match status" value="1"/>
</dbReference>
<feature type="region of interest" description="Disordered" evidence="4">
    <location>
        <begin position="157"/>
        <end position="180"/>
    </location>
</feature>
<evidence type="ECO:0000259" key="6">
    <source>
        <dbReference type="PROSITE" id="PS51089"/>
    </source>
</evidence>
<dbReference type="PANTHER" id="PTHR22872:SF2">
    <property type="entry name" value="INHIBITOR OF BRUTON TYROSINE KINASE"/>
    <property type="match status" value="1"/>
</dbReference>
<feature type="compositionally biased region" description="Basic and acidic residues" evidence="4">
    <location>
        <begin position="1227"/>
        <end position="1259"/>
    </location>
</feature>
<dbReference type="VEuPathDB" id="AmoebaDB:ACA1_283470"/>
<organism evidence="7 8">
    <name type="scientific">Acanthamoeba castellanii (strain ATCC 30010 / Neff)</name>
    <dbReference type="NCBI Taxonomy" id="1257118"/>
    <lineage>
        <taxon>Eukaryota</taxon>
        <taxon>Amoebozoa</taxon>
        <taxon>Discosea</taxon>
        <taxon>Longamoebia</taxon>
        <taxon>Centramoebida</taxon>
        <taxon>Acanthamoebidae</taxon>
        <taxon>Acanthamoeba</taxon>
    </lineage>
</organism>
<feature type="repeat" description="RCC1" evidence="2">
    <location>
        <begin position="230"/>
        <end position="289"/>
    </location>
</feature>
<evidence type="ECO:0000259" key="5">
    <source>
        <dbReference type="PROSITE" id="PS50097"/>
    </source>
</evidence>
<evidence type="ECO:0000313" key="7">
    <source>
        <dbReference type="EMBL" id="ELR21140.1"/>
    </source>
</evidence>
<dbReference type="Pfam" id="PF00415">
    <property type="entry name" value="RCC1"/>
    <property type="match status" value="1"/>
</dbReference>
<dbReference type="PANTHER" id="PTHR22872">
    <property type="entry name" value="BTK-BINDING PROTEIN-RELATED"/>
    <property type="match status" value="1"/>
</dbReference>
<dbReference type="OrthoDB" id="636773at2759"/>